<evidence type="ECO:0000313" key="2">
    <source>
        <dbReference type="Proteomes" id="UP000237655"/>
    </source>
</evidence>
<dbReference type="Proteomes" id="UP000237655">
    <property type="component" value="Chromosome"/>
</dbReference>
<proteinExistence type="predicted"/>
<evidence type="ECO:0000313" key="1">
    <source>
        <dbReference type="EMBL" id="AVO39342.1"/>
    </source>
</evidence>
<name>A0A2S0MU03_9RHOB</name>
<organism evidence="1 2">
    <name type="scientific">Pukyongiella litopenaei</name>
    <dbReference type="NCBI Taxonomy" id="2605946"/>
    <lineage>
        <taxon>Bacteria</taxon>
        <taxon>Pseudomonadati</taxon>
        <taxon>Pseudomonadota</taxon>
        <taxon>Alphaproteobacteria</taxon>
        <taxon>Rhodobacterales</taxon>
        <taxon>Paracoccaceae</taxon>
        <taxon>Pukyongiella</taxon>
    </lineage>
</organism>
<accession>A0A2S0MU03</accession>
<sequence>MGRLLKNLVLALLNATLLLAAVCLFLLWQLSKTVDRIAVDFASNLEIVAPLNDEIQTVRDEVAGLRADLASLQSGSSELSAEARARIGASSARIEAQLDEMRDSLRDLAGTPERLVDHAITTAAESFGAKAAELRGCTAPEPSPTS</sequence>
<dbReference type="AlphaFoldDB" id="A0A2S0MU03"/>
<keyword evidence="2" id="KW-1185">Reference proteome</keyword>
<protein>
    <submittedName>
        <fullName evidence="1">Uncharacterized protein</fullName>
    </submittedName>
</protein>
<reference evidence="2" key="1">
    <citation type="submission" date="2018-03" db="EMBL/GenBank/DDBJ databases">
        <title>Genomic analysis of the strain SH-1 isolated from shrimp intestine.</title>
        <authorList>
            <person name="Kim Y.-S."/>
            <person name="Kim S.-E."/>
            <person name="Kim K.-H."/>
        </authorList>
    </citation>
    <scope>NUCLEOTIDE SEQUENCE [LARGE SCALE GENOMIC DNA]</scope>
    <source>
        <strain evidence="2">SH-1</strain>
    </source>
</reference>
<dbReference type="EMBL" id="CP027665">
    <property type="protein sequence ID" value="AVO39342.1"/>
    <property type="molecule type" value="Genomic_DNA"/>
</dbReference>
<gene>
    <name evidence="1" type="ORF">C6Y53_17665</name>
</gene>
<dbReference type="KEGG" id="thas:C6Y53_17665"/>
<dbReference type="RefSeq" id="WP_106473647.1">
    <property type="nucleotide sequence ID" value="NZ_CP027665.1"/>
</dbReference>